<feature type="non-terminal residue" evidence="2">
    <location>
        <position position="1"/>
    </location>
</feature>
<organism evidence="2 3">
    <name type="scientific">Caulochytrium protostelioides</name>
    <dbReference type="NCBI Taxonomy" id="1555241"/>
    <lineage>
        <taxon>Eukaryota</taxon>
        <taxon>Fungi</taxon>
        <taxon>Fungi incertae sedis</taxon>
        <taxon>Chytridiomycota</taxon>
        <taxon>Chytridiomycota incertae sedis</taxon>
        <taxon>Chytridiomycetes</taxon>
        <taxon>Caulochytriales</taxon>
        <taxon>Caulochytriaceae</taxon>
        <taxon>Caulochytrium</taxon>
    </lineage>
</organism>
<feature type="region of interest" description="Disordered" evidence="1">
    <location>
        <begin position="1"/>
        <end position="27"/>
    </location>
</feature>
<evidence type="ECO:0000313" key="3">
    <source>
        <dbReference type="Proteomes" id="UP000268535"/>
    </source>
</evidence>
<accession>A0A4P9WQX9</accession>
<protein>
    <submittedName>
        <fullName evidence="2">Uncharacterized protein</fullName>
    </submittedName>
</protein>
<feature type="compositionally biased region" description="Gly residues" evidence="1">
    <location>
        <begin position="112"/>
        <end position="137"/>
    </location>
</feature>
<gene>
    <name evidence="2" type="ORF">CAUPRSCDRAFT_13206</name>
</gene>
<sequence>RIDRRGGVDAGQRRREREVEDGAEVDQRAELSVGLAARREREEEALVDPRVVEFDRRRGHNGVRGHRRGDSVVRGVRHRDHGDSGGGSGFGGDVGDGFSSDFSSGLNRGFGGGGRRLGSGERGVGNVGGSGGNGRGGGFDHRRGLGLGHLRLRLGGGLRRSGL</sequence>
<proteinExistence type="predicted"/>
<dbReference type="AlphaFoldDB" id="A0A4P9WQX9"/>
<evidence type="ECO:0000256" key="1">
    <source>
        <dbReference type="SAM" id="MobiDB-lite"/>
    </source>
</evidence>
<name>A0A4P9WQX9_9FUNG</name>
<feature type="non-terminal residue" evidence="2">
    <location>
        <position position="163"/>
    </location>
</feature>
<feature type="region of interest" description="Disordered" evidence="1">
    <location>
        <begin position="62"/>
        <end position="98"/>
    </location>
</feature>
<evidence type="ECO:0000313" key="2">
    <source>
        <dbReference type="EMBL" id="RKO95002.1"/>
    </source>
</evidence>
<reference evidence="3" key="1">
    <citation type="journal article" date="2018" name="Nat. Microbiol.">
        <title>Leveraging single-cell genomics to expand the fungal tree of life.</title>
        <authorList>
            <person name="Ahrendt S.R."/>
            <person name="Quandt C.A."/>
            <person name="Ciobanu D."/>
            <person name="Clum A."/>
            <person name="Salamov A."/>
            <person name="Andreopoulos B."/>
            <person name="Cheng J.F."/>
            <person name="Woyke T."/>
            <person name="Pelin A."/>
            <person name="Henrissat B."/>
            <person name="Reynolds N.K."/>
            <person name="Benny G.L."/>
            <person name="Smith M.E."/>
            <person name="James T.Y."/>
            <person name="Grigoriev I.V."/>
        </authorList>
    </citation>
    <scope>NUCLEOTIDE SEQUENCE [LARGE SCALE GENOMIC DNA]</scope>
    <source>
        <strain evidence="3">ATCC 52028</strain>
    </source>
</reference>
<dbReference type="EMBL" id="ML013647">
    <property type="protein sequence ID" value="RKO95002.1"/>
    <property type="molecule type" value="Genomic_DNA"/>
</dbReference>
<feature type="compositionally biased region" description="Gly residues" evidence="1">
    <location>
        <begin position="84"/>
        <end position="95"/>
    </location>
</feature>
<dbReference type="Proteomes" id="UP000268535">
    <property type="component" value="Unassembled WGS sequence"/>
</dbReference>
<feature type="region of interest" description="Disordered" evidence="1">
    <location>
        <begin position="112"/>
        <end position="140"/>
    </location>
</feature>